<reference evidence="2" key="1">
    <citation type="journal article" date="2019" name="Int. J. Syst. Evol. Microbiol.">
        <title>The Global Catalogue of Microorganisms (GCM) 10K type strain sequencing project: providing services to taxonomists for standard genome sequencing and annotation.</title>
        <authorList>
            <consortium name="The Broad Institute Genomics Platform"/>
            <consortium name="The Broad Institute Genome Sequencing Center for Infectious Disease"/>
            <person name="Wu L."/>
            <person name="Ma J."/>
        </authorList>
    </citation>
    <scope>NUCLEOTIDE SEQUENCE [LARGE SCALE GENOMIC DNA]</scope>
    <source>
        <strain evidence="2">JCM 17563</strain>
    </source>
</reference>
<evidence type="ECO:0000313" key="2">
    <source>
        <dbReference type="Proteomes" id="UP001500235"/>
    </source>
</evidence>
<evidence type="ECO:0008006" key="3">
    <source>
        <dbReference type="Google" id="ProtNLM"/>
    </source>
</evidence>
<dbReference type="RefSeq" id="WP_192585812.1">
    <property type="nucleotide sequence ID" value="NZ_BAABBQ010000001.1"/>
</dbReference>
<organism evidence="1 2">
    <name type="scientific">Sphingomonas swuensis</name>
    <dbReference type="NCBI Taxonomy" id="977800"/>
    <lineage>
        <taxon>Bacteria</taxon>
        <taxon>Pseudomonadati</taxon>
        <taxon>Pseudomonadota</taxon>
        <taxon>Alphaproteobacteria</taxon>
        <taxon>Sphingomonadales</taxon>
        <taxon>Sphingomonadaceae</taxon>
        <taxon>Sphingomonas</taxon>
    </lineage>
</organism>
<comment type="caution">
    <text evidence="1">The sequence shown here is derived from an EMBL/GenBank/DDBJ whole genome shotgun (WGS) entry which is preliminary data.</text>
</comment>
<proteinExistence type="predicted"/>
<dbReference type="InterPro" id="IPR027417">
    <property type="entry name" value="P-loop_NTPase"/>
</dbReference>
<sequence length="655" mass="73543">MTPTNPFRPTRFEHHDHPLIWLSPNVRLLEGLKSVYVAGTRGSGKTSLLKAINWRERLYNPTVRDQLGANPPDYVAVYFRLPDFLTSAIGLINWEHCFPDSPTPDLVGYEIFSQLIEFVGAQLICEAISSLRAAQRFSYSTNDEDALVAAVLARYPALAEAVGQDGCEGLDGLSLIFRRLHQRLNVLITRGQVHDALALSLEAQPGVFINELAARLRDLACAAEGSCSTSFHLKICIDDCETLQPVQQKFLNSLVRSTQNPLFWVVSYVSVDYDSTNTVHFNQTLSDADRTQLLLDDMGNSDFYRLCEGVSLLRVYYSDPGLRDTPLNALPRDFFELESLLGKVSINALLANQAQHSLSAEFTQLVERAKARDKRRGSNRVPSIFETYVLEKLGHRLADDREANLGAYLRRKNVAALLAICAEFRITNIPYVGATTIVSLSNGCIRDYLELIGSIFDEALRRREIRSVADLRQREVPLSLDAQRVGVRASSRAKLDGIRNIIERDWAEATRTVEFIGKLTALLQSNPNVESTLATPERGNFIFDLSLLDDDNGDHPGRRAFVTRVLRRCEADGLLRPARSDQNDDDEAHELAFHLHRRFAPEFGFSYRGPYGLLRMPMGEFAEMCVGSSETLDALVDRAYQRISRDTPLDHPKLL</sequence>
<dbReference type="InterPro" id="IPR056955">
    <property type="entry name" value="ORC-CDC6-like"/>
</dbReference>
<evidence type="ECO:0000313" key="1">
    <source>
        <dbReference type="EMBL" id="GAA4020805.1"/>
    </source>
</evidence>
<dbReference type="EMBL" id="BAABBQ010000001">
    <property type="protein sequence ID" value="GAA4020805.1"/>
    <property type="molecule type" value="Genomic_DNA"/>
</dbReference>
<protein>
    <recommendedName>
        <fullName evidence="3">ATP-binding protein</fullName>
    </recommendedName>
</protein>
<keyword evidence="2" id="KW-1185">Reference proteome</keyword>
<dbReference type="Pfam" id="PF24389">
    <property type="entry name" value="ORC-CDC6-like"/>
    <property type="match status" value="1"/>
</dbReference>
<dbReference type="Proteomes" id="UP001500235">
    <property type="component" value="Unassembled WGS sequence"/>
</dbReference>
<dbReference type="SUPFAM" id="SSF52540">
    <property type="entry name" value="P-loop containing nucleoside triphosphate hydrolases"/>
    <property type="match status" value="1"/>
</dbReference>
<name>A0ABP7T4L3_9SPHN</name>
<gene>
    <name evidence="1" type="ORF">GCM10022280_21610</name>
</gene>
<accession>A0ABP7T4L3</accession>